<keyword evidence="3" id="KW-1185">Reference proteome</keyword>
<reference evidence="3" key="1">
    <citation type="journal article" date="2019" name="Int. J. Syst. Evol. Microbiol.">
        <title>The Global Catalogue of Microorganisms (GCM) 10K type strain sequencing project: providing services to taxonomists for standard genome sequencing and annotation.</title>
        <authorList>
            <consortium name="The Broad Institute Genomics Platform"/>
            <consortium name="The Broad Institute Genome Sequencing Center for Infectious Disease"/>
            <person name="Wu L."/>
            <person name="Ma J."/>
        </authorList>
    </citation>
    <scope>NUCLEOTIDE SEQUENCE [LARGE SCALE GENOMIC DNA]</scope>
    <source>
        <strain evidence="3">JCM 31486</strain>
    </source>
</reference>
<feature type="non-terminal residue" evidence="2">
    <location>
        <position position="75"/>
    </location>
</feature>
<protein>
    <submittedName>
        <fullName evidence="2">Sigma factor</fullName>
    </submittedName>
</protein>
<evidence type="ECO:0000313" key="2">
    <source>
        <dbReference type="EMBL" id="MFD1051052.1"/>
    </source>
</evidence>
<evidence type="ECO:0000313" key="3">
    <source>
        <dbReference type="Proteomes" id="UP001597045"/>
    </source>
</evidence>
<accession>A0ABW3MLY2</accession>
<dbReference type="InterPro" id="IPR007627">
    <property type="entry name" value="RNA_pol_sigma70_r2"/>
</dbReference>
<sequence length="75" mass="8231">MDGDTATVVGSLADLYRTHRLALVRLAVLLLGDQPTAEDVVQEVFIGLHRAGRTDVSLAYLRVSVVNRSRSAIRR</sequence>
<proteinExistence type="predicted"/>
<evidence type="ECO:0000259" key="1">
    <source>
        <dbReference type="Pfam" id="PF04542"/>
    </source>
</evidence>
<organism evidence="2 3">
    <name type="scientific">Kibdelosporangium lantanae</name>
    <dbReference type="NCBI Taxonomy" id="1497396"/>
    <lineage>
        <taxon>Bacteria</taxon>
        <taxon>Bacillati</taxon>
        <taxon>Actinomycetota</taxon>
        <taxon>Actinomycetes</taxon>
        <taxon>Pseudonocardiales</taxon>
        <taxon>Pseudonocardiaceae</taxon>
        <taxon>Kibdelosporangium</taxon>
    </lineage>
</organism>
<dbReference type="InterPro" id="IPR013325">
    <property type="entry name" value="RNA_pol_sigma_r2"/>
</dbReference>
<dbReference type="EMBL" id="JBHTIS010003292">
    <property type="protein sequence ID" value="MFD1051052.1"/>
    <property type="molecule type" value="Genomic_DNA"/>
</dbReference>
<dbReference type="Gene3D" id="1.10.1740.10">
    <property type="match status" value="1"/>
</dbReference>
<dbReference type="Pfam" id="PF04542">
    <property type="entry name" value="Sigma70_r2"/>
    <property type="match status" value="1"/>
</dbReference>
<gene>
    <name evidence="2" type="ORF">ACFQ1S_38745</name>
</gene>
<feature type="domain" description="RNA polymerase sigma-70 region 2" evidence="1">
    <location>
        <begin position="15"/>
        <end position="75"/>
    </location>
</feature>
<comment type="caution">
    <text evidence="2">The sequence shown here is derived from an EMBL/GenBank/DDBJ whole genome shotgun (WGS) entry which is preliminary data.</text>
</comment>
<dbReference type="Proteomes" id="UP001597045">
    <property type="component" value="Unassembled WGS sequence"/>
</dbReference>
<name>A0ABW3MLY2_9PSEU</name>
<dbReference type="SUPFAM" id="SSF88946">
    <property type="entry name" value="Sigma2 domain of RNA polymerase sigma factors"/>
    <property type="match status" value="1"/>
</dbReference>